<dbReference type="RefSeq" id="WP_122906391.1">
    <property type="nucleotide sequence ID" value="NZ_RHHS01000048.1"/>
</dbReference>
<dbReference type="OrthoDB" id="9808492at2"/>
<name>A0A3M8AQQ7_9BACL</name>
<keyword evidence="2" id="KW-1185">Reference proteome</keyword>
<proteinExistence type="predicted"/>
<dbReference type="EMBL" id="RHHS01000048">
    <property type="protein sequence ID" value="RNB53512.1"/>
    <property type="molecule type" value="Genomic_DNA"/>
</dbReference>
<evidence type="ECO:0000313" key="2">
    <source>
        <dbReference type="Proteomes" id="UP000268829"/>
    </source>
</evidence>
<dbReference type="AlphaFoldDB" id="A0A3M8AQQ7"/>
<reference evidence="1 2" key="1">
    <citation type="submission" date="2018-10" db="EMBL/GenBank/DDBJ databases">
        <title>Phylogenomics of Brevibacillus.</title>
        <authorList>
            <person name="Dunlap C."/>
        </authorList>
    </citation>
    <scope>NUCLEOTIDE SEQUENCE [LARGE SCALE GENOMIC DNA]</scope>
    <source>
        <strain evidence="1 2">DSM 100115</strain>
    </source>
</reference>
<evidence type="ECO:0000313" key="1">
    <source>
        <dbReference type="EMBL" id="RNB53512.1"/>
    </source>
</evidence>
<accession>A0A3M8AQQ7</accession>
<gene>
    <name evidence="1" type="ORF">EDM57_19655</name>
</gene>
<comment type="caution">
    <text evidence="1">The sequence shown here is derived from an EMBL/GenBank/DDBJ whole genome shotgun (WGS) entry which is preliminary data.</text>
</comment>
<dbReference type="Proteomes" id="UP000268829">
    <property type="component" value="Unassembled WGS sequence"/>
</dbReference>
<organism evidence="1 2">
    <name type="scientific">Brevibacillus gelatini</name>
    <dbReference type="NCBI Taxonomy" id="1655277"/>
    <lineage>
        <taxon>Bacteria</taxon>
        <taxon>Bacillati</taxon>
        <taxon>Bacillota</taxon>
        <taxon>Bacilli</taxon>
        <taxon>Bacillales</taxon>
        <taxon>Paenibacillaceae</taxon>
        <taxon>Brevibacillus</taxon>
    </lineage>
</organism>
<sequence>MEKLESEKLKSSKFYVGSRDWVQEFFADQHNEKHLEKLLDKIRILLKNYLQLDNVSFLFGTGSSLHLGTTSIRNFPKAIEDAIKEGDQEIYELFVHLIKQYQKSEYVLRDESQQPSEIKVPLEEFLDYVLALQYVQGHSHDLIKGFDYEDLFEEKHLEITTERIEDLISNIKSELFKLCDLDTLNYWPDDDQVREEMQKNGKYTYHKSFIKSLLQRPLNLRRANIFTTNYDLAFENAFEELGVHYLNGFSGFHKRTFRTEVYEYDLYYPGSTTEGKVRRIERMVKYYKLHGSITWAREQNSAQNQYGLVERHIEWVRNNLKSAGDIIIYPTAHKKGYTLDFPYSELFRQFASAITQPQSVLFCVGYSFFDEHINDIIYQALSIPSFTLIVVDFKGTGNETINKLYGLDDPRVVILEGPYLGDFKTFAKKIMPNFHEMEYREKVSATLQKLYSDSDWEEPEVEDDARADHW</sequence>
<dbReference type="Pfam" id="PF13289">
    <property type="entry name" value="SIR2_2"/>
    <property type="match status" value="1"/>
</dbReference>
<protein>
    <submittedName>
        <fullName evidence="1">Uncharacterized protein</fullName>
    </submittedName>
</protein>